<evidence type="ECO:0000256" key="1">
    <source>
        <dbReference type="ARBA" id="ARBA00022603"/>
    </source>
</evidence>
<comment type="catalytic activity">
    <reaction evidence="4">
        <text>L-glutaminyl-[ribosomal protein uL3] + S-adenosyl-L-methionine = N(5)-methyl-L-glutaminyl-[ribosomal protein uL3] + S-adenosyl-L-homocysteine + H(+)</text>
        <dbReference type="Rhea" id="RHEA:45020"/>
        <dbReference type="Rhea" id="RHEA-COMP:11063"/>
        <dbReference type="Rhea" id="RHEA-COMP:11064"/>
        <dbReference type="ChEBI" id="CHEBI:15378"/>
        <dbReference type="ChEBI" id="CHEBI:30011"/>
        <dbReference type="ChEBI" id="CHEBI:57856"/>
        <dbReference type="ChEBI" id="CHEBI:59789"/>
        <dbReference type="ChEBI" id="CHEBI:61891"/>
        <dbReference type="EC" id="2.1.1.298"/>
    </reaction>
</comment>
<sequence length="311" mass="34896">MQALIFYVPKELYPVSSEPADELFTIRDLLRYVTSRFAGSDIYYGHGTDNAWDEAVHLVLRSVNLPLENNTVFLDARLTREERALILERVKQRIEERVPVAYLLGEAWFMGLPFQVDHRVLVPRSPIAELIQQGFQPWMADRPVHRILDLCTGSGCIGIAAATVFEDAEVDLADISEGALDVARANIAMHGLGHRVRAVQSDVLDQVEGRYDLIVSNPPYVDAEDLADMPDEYQYEPELGLAAGEDGLDIAYRILAKARDHLTENGLLVVEVGNSWVALQQARPDIPFTWIEFEHGGDGVFVLTREDLENI</sequence>
<dbReference type="CDD" id="cd02440">
    <property type="entry name" value="AdoMet_MTases"/>
    <property type="match status" value="1"/>
</dbReference>
<evidence type="ECO:0000259" key="5">
    <source>
        <dbReference type="Pfam" id="PF05175"/>
    </source>
</evidence>
<dbReference type="EMBL" id="SJDL01000019">
    <property type="protein sequence ID" value="TBW54738.1"/>
    <property type="molecule type" value="Genomic_DNA"/>
</dbReference>
<gene>
    <name evidence="4" type="primary">prmB</name>
    <name evidence="6" type="ORF">EZI54_12775</name>
</gene>
<dbReference type="GO" id="GO:0032259">
    <property type="term" value="P:methylation"/>
    <property type="evidence" value="ECO:0007669"/>
    <property type="project" value="UniProtKB-KW"/>
</dbReference>
<dbReference type="GO" id="GO:0005840">
    <property type="term" value="C:ribosome"/>
    <property type="evidence" value="ECO:0007669"/>
    <property type="project" value="UniProtKB-KW"/>
</dbReference>
<dbReference type="PROSITE" id="PS00092">
    <property type="entry name" value="N6_MTASE"/>
    <property type="match status" value="1"/>
</dbReference>
<dbReference type="InterPro" id="IPR004556">
    <property type="entry name" value="HemK-like"/>
</dbReference>
<dbReference type="SUPFAM" id="SSF53335">
    <property type="entry name" value="S-adenosyl-L-methionine-dependent methyltransferases"/>
    <property type="match status" value="1"/>
</dbReference>
<evidence type="ECO:0000313" key="7">
    <source>
        <dbReference type="Proteomes" id="UP000313645"/>
    </source>
</evidence>
<comment type="caution">
    <text evidence="6">The sequence shown here is derived from an EMBL/GenBank/DDBJ whole genome shotgun (WGS) entry which is preliminary data.</text>
</comment>
<dbReference type="InterPro" id="IPR017127">
    <property type="entry name" value="Ribosome_uL3_MTase"/>
</dbReference>
<dbReference type="PANTHER" id="PTHR47806">
    <property type="entry name" value="50S RIBOSOMAL PROTEIN L3 GLUTAMINE METHYLTRANSFERASE"/>
    <property type="match status" value="1"/>
</dbReference>
<dbReference type="InterPro" id="IPR002052">
    <property type="entry name" value="DNA_methylase_N6_adenine_CS"/>
</dbReference>
<keyword evidence="6" id="KW-0687">Ribonucleoprotein</keyword>
<comment type="similarity">
    <text evidence="4">Belongs to the protein N5-glutamine methyltransferase family. PrmB subfamily.</text>
</comment>
<accession>A0ABY1ZKW6</accession>
<keyword evidence="6" id="KW-0689">Ribosomal protein</keyword>
<keyword evidence="3 4" id="KW-0949">S-adenosyl-L-methionine</keyword>
<keyword evidence="2 4" id="KW-0808">Transferase</keyword>
<dbReference type="RefSeq" id="WP_131482276.1">
    <property type="nucleotide sequence ID" value="NZ_SJDL01000019.1"/>
</dbReference>
<proteinExistence type="inferred from homology"/>
<dbReference type="Pfam" id="PF05175">
    <property type="entry name" value="MTS"/>
    <property type="match status" value="1"/>
</dbReference>
<dbReference type="GO" id="GO:0008168">
    <property type="term" value="F:methyltransferase activity"/>
    <property type="evidence" value="ECO:0007669"/>
    <property type="project" value="UniProtKB-KW"/>
</dbReference>
<dbReference type="EC" id="2.1.1.298" evidence="4"/>
<dbReference type="Proteomes" id="UP000313645">
    <property type="component" value="Unassembled WGS sequence"/>
</dbReference>
<evidence type="ECO:0000256" key="3">
    <source>
        <dbReference type="ARBA" id="ARBA00022691"/>
    </source>
</evidence>
<evidence type="ECO:0000256" key="4">
    <source>
        <dbReference type="HAMAP-Rule" id="MF_02125"/>
    </source>
</evidence>
<dbReference type="Gene3D" id="1.10.8.10">
    <property type="entry name" value="DNA helicase RuvA subunit, C-terminal domain"/>
    <property type="match status" value="1"/>
</dbReference>
<keyword evidence="1 4" id="KW-0489">Methyltransferase</keyword>
<organism evidence="6 7">
    <name type="scientific">Marinobacter halodurans</name>
    <dbReference type="NCBI Taxonomy" id="2528979"/>
    <lineage>
        <taxon>Bacteria</taxon>
        <taxon>Pseudomonadati</taxon>
        <taxon>Pseudomonadota</taxon>
        <taxon>Gammaproteobacteria</taxon>
        <taxon>Pseudomonadales</taxon>
        <taxon>Marinobacteraceae</taxon>
        <taxon>Marinobacter</taxon>
    </lineage>
</organism>
<dbReference type="InterPro" id="IPR007848">
    <property type="entry name" value="Small_mtfrase_dom"/>
</dbReference>
<dbReference type="InterPro" id="IPR029063">
    <property type="entry name" value="SAM-dependent_MTases_sf"/>
</dbReference>
<reference evidence="6 7" key="1">
    <citation type="submission" date="2019-02" db="EMBL/GenBank/DDBJ databases">
        <title>Marinobacter halodurans sp. nov., a marine bacterium isolated from sea tidal flat.</title>
        <authorList>
            <person name="Yoo Y."/>
            <person name="Lee D.W."/>
            <person name="Kim B.S."/>
            <person name="Kim J.-J."/>
        </authorList>
    </citation>
    <scope>NUCLEOTIDE SEQUENCE [LARGE SCALE GENOMIC DNA]</scope>
    <source>
        <strain evidence="6 7">YJ-S3-2</strain>
    </source>
</reference>
<evidence type="ECO:0000313" key="6">
    <source>
        <dbReference type="EMBL" id="TBW54738.1"/>
    </source>
</evidence>
<keyword evidence="7" id="KW-1185">Reference proteome</keyword>
<dbReference type="PANTHER" id="PTHR47806:SF1">
    <property type="entry name" value="RIBOSOMAL PROTEIN UL3 GLUTAMINE METHYLTRANSFERASE"/>
    <property type="match status" value="1"/>
</dbReference>
<dbReference type="PIRSF" id="PIRSF037167">
    <property type="entry name" value="Mtase_YfcB_prd"/>
    <property type="match status" value="1"/>
</dbReference>
<dbReference type="NCBIfam" id="TIGR03533">
    <property type="entry name" value="L3_gln_methyl"/>
    <property type="match status" value="1"/>
</dbReference>
<evidence type="ECO:0000256" key="2">
    <source>
        <dbReference type="ARBA" id="ARBA00022679"/>
    </source>
</evidence>
<dbReference type="NCBIfam" id="TIGR00536">
    <property type="entry name" value="hemK_fam"/>
    <property type="match status" value="1"/>
</dbReference>
<protein>
    <recommendedName>
        <fullName evidence="4">Ribosomal protein uL3 glutamine methyltransferase</fullName>
        <shortName evidence="4">uL3 MTase</shortName>
        <ecNumber evidence="4">2.1.1.298</ecNumber>
    </recommendedName>
    <alternativeName>
        <fullName evidence="4">N5-glutamine methyltransferase PrmB</fullName>
    </alternativeName>
</protein>
<name>A0ABY1ZKW6_9GAMM</name>
<feature type="domain" description="Methyltransferase small" evidence="5">
    <location>
        <begin position="143"/>
        <end position="225"/>
    </location>
</feature>
<dbReference type="HAMAP" id="MF_02125">
    <property type="entry name" value="L3_methyltr_PrmB"/>
    <property type="match status" value="1"/>
</dbReference>
<dbReference type="Gene3D" id="3.40.50.150">
    <property type="entry name" value="Vaccinia Virus protein VP39"/>
    <property type="match status" value="1"/>
</dbReference>
<comment type="function">
    <text evidence="4">Methylates ribosomal protein uL3 on a specific glutamine residue.</text>
</comment>